<organism evidence="12 13">
    <name type="scientific">Reichenbachiella agariperforans</name>
    <dbReference type="NCBI Taxonomy" id="156994"/>
    <lineage>
        <taxon>Bacteria</taxon>
        <taxon>Pseudomonadati</taxon>
        <taxon>Bacteroidota</taxon>
        <taxon>Cytophagia</taxon>
        <taxon>Cytophagales</taxon>
        <taxon>Reichenbachiellaceae</taxon>
        <taxon>Reichenbachiella</taxon>
    </lineage>
</organism>
<keyword evidence="3" id="KW-0813">Transport</keyword>
<keyword evidence="5" id="KW-0862">Zinc</keyword>
<evidence type="ECO:0000256" key="8">
    <source>
        <dbReference type="ARBA" id="ARBA00023136"/>
    </source>
</evidence>
<keyword evidence="4 9" id="KW-0812">Transmembrane</keyword>
<dbReference type="EMBL" id="FRAA01000001">
    <property type="protein sequence ID" value="SHJ47226.1"/>
    <property type="molecule type" value="Genomic_DNA"/>
</dbReference>
<gene>
    <name evidence="12" type="ORF">SAMN04488028_101229</name>
</gene>
<dbReference type="GO" id="GO:0005886">
    <property type="term" value="C:plasma membrane"/>
    <property type="evidence" value="ECO:0007669"/>
    <property type="project" value="TreeGrafter"/>
</dbReference>
<feature type="domain" description="Cation efflux protein transmembrane" evidence="10">
    <location>
        <begin position="16"/>
        <end position="201"/>
    </location>
</feature>
<feature type="transmembrane region" description="Helical" evidence="9">
    <location>
        <begin position="114"/>
        <end position="133"/>
    </location>
</feature>
<dbReference type="InterPro" id="IPR027469">
    <property type="entry name" value="Cation_efflux_TMD_sf"/>
</dbReference>
<dbReference type="NCBIfam" id="TIGR01297">
    <property type="entry name" value="CDF"/>
    <property type="match status" value="1"/>
</dbReference>
<dbReference type="AlphaFoldDB" id="A0A1M6JKL4"/>
<evidence type="ECO:0000256" key="4">
    <source>
        <dbReference type="ARBA" id="ARBA00022692"/>
    </source>
</evidence>
<name>A0A1M6JKL4_REIAG</name>
<dbReference type="SUPFAM" id="SSF161111">
    <property type="entry name" value="Cation efflux protein transmembrane domain-like"/>
    <property type="match status" value="1"/>
</dbReference>
<protein>
    <submittedName>
        <fullName evidence="12">Cobalt-zinc-cadmium efflux system protein</fullName>
    </submittedName>
</protein>
<dbReference type="Pfam" id="PF16916">
    <property type="entry name" value="ZT_dimer"/>
    <property type="match status" value="1"/>
</dbReference>
<keyword evidence="8 9" id="KW-0472">Membrane</keyword>
<dbReference type="Proteomes" id="UP000184474">
    <property type="component" value="Unassembled WGS sequence"/>
</dbReference>
<dbReference type="InterPro" id="IPR027470">
    <property type="entry name" value="Cation_efflux_CTD"/>
</dbReference>
<dbReference type="InterPro" id="IPR002524">
    <property type="entry name" value="Cation_efflux"/>
</dbReference>
<feature type="transmembrane region" description="Helical" evidence="9">
    <location>
        <begin position="145"/>
        <end position="167"/>
    </location>
</feature>
<keyword evidence="5" id="KW-0864">Zinc transport</keyword>
<dbReference type="STRING" id="156994.SAMN04488028_101229"/>
<feature type="domain" description="Cation efflux protein cytoplasmic" evidence="11">
    <location>
        <begin position="209"/>
        <end position="282"/>
    </location>
</feature>
<dbReference type="GO" id="GO:0005385">
    <property type="term" value="F:zinc ion transmembrane transporter activity"/>
    <property type="evidence" value="ECO:0007669"/>
    <property type="project" value="TreeGrafter"/>
</dbReference>
<dbReference type="Pfam" id="PF01545">
    <property type="entry name" value="Cation_efflux"/>
    <property type="match status" value="1"/>
</dbReference>
<evidence type="ECO:0000313" key="13">
    <source>
        <dbReference type="Proteomes" id="UP000184474"/>
    </source>
</evidence>
<feature type="transmembrane region" description="Helical" evidence="9">
    <location>
        <begin position="173"/>
        <end position="192"/>
    </location>
</feature>
<evidence type="ECO:0000256" key="7">
    <source>
        <dbReference type="ARBA" id="ARBA00023065"/>
    </source>
</evidence>
<keyword evidence="6 9" id="KW-1133">Transmembrane helix</keyword>
<keyword evidence="13" id="KW-1185">Reference proteome</keyword>
<proteinExistence type="inferred from homology"/>
<dbReference type="RefSeq" id="WP_073118657.1">
    <property type="nucleotide sequence ID" value="NZ_FRAA01000001.1"/>
</dbReference>
<reference evidence="13" key="1">
    <citation type="submission" date="2016-11" db="EMBL/GenBank/DDBJ databases">
        <authorList>
            <person name="Varghese N."/>
            <person name="Submissions S."/>
        </authorList>
    </citation>
    <scope>NUCLEOTIDE SEQUENCE [LARGE SCALE GENOMIC DNA]</scope>
    <source>
        <strain evidence="13">DSM 26134</strain>
    </source>
</reference>
<dbReference type="Gene3D" id="1.20.1510.10">
    <property type="entry name" value="Cation efflux protein transmembrane domain"/>
    <property type="match status" value="1"/>
</dbReference>
<evidence type="ECO:0000256" key="2">
    <source>
        <dbReference type="ARBA" id="ARBA00008873"/>
    </source>
</evidence>
<evidence type="ECO:0000259" key="11">
    <source>
        <dbReference type="Pfam" id="PF16916"/>
    </source>
</evidence>
<evidence type="ECO:0000256" key="3">
    <source>
        <dbReference type="ARBA" id="ARBA00022448"/>
    </source>
</evidence>
<evidence type="ECO:0000259" key="10">
    <source>
        <dbReference type="Pfam" id="PF01545"/>
    </source>
</evidence>
<accession>A0A1M6JKL4</accession>
<comment type="similarity">
    <text evidence="2">Belongs to the cation diffusion facilitator (CDF) transporter (TC 2.A.4) family. SLC30A subfamily.</text>
</comment>
<evidence type="ECO:0000256" key="9">
    <source>
        <dbReference type="SAM" id="Phobius"/>
    </source>
</evidence>
<dbReference type="InterPro" id="IPR050681">
    <property type="entry name" value="CDF/SLC30A"/>
</dbReference>
<evidence type="ECO:0000313" key="12">
    <source>
        <dbReference type="EMBL" id="SHJ47226.1"/>
    </source>
</evidence>
<feature type="transmembrane region" description="Helical" evidence="9">
    <location>
        <begin position="79"/>
        <end position="99"/>
    </location>
</feature>
<evidence type="ECO:0000256" key="6">
    <source>
        <dbReference type="ARBA" id="ARBA00022989"/>
    </source>
</evidence>
<sequence>MEHDHSHHDSETNIKWAFFLNISFTIFEFIGGFYVNSIAIVSDAVHDLGDSLSLGLSWYLDKKSKQEANSQFSFGYSRFSLLGALINSLVLIGGSIYVVSEAVNRLINPEPSDANGMIVFGIIGVLVNGYAAYKLSSGKSLNEKVLSWHLIEDVLGWATVLVVAIILKFYQNLYLDPALSLLITAFILWNVIKRLKQTLVVFLQGTPVDISLTEIEEKLCNVSHVTSLHHCHFWSLNGEDHVFTAHIKLETISDLSALLEVKKEIRATLSPYHFEHCTIEVELDKETCRLEIE</sequence>
<evidence type="ECO:0000256" key="5">
    <source>
        <dbReference type="ARBA" id="ARBA00022906"/>
    </source>
</evidence>
<feature type="transmembrane region" description="Helical" evidence="9">
    <location>
        <begin position="16"/>
        <end position="35"/>
    </location>
</feature>
<dbReference type="PANTHER" id="PTHR11562">
    <property type="entry name" value="CATION EFFLUX PROTEIN/ ZINC TRANSPORTER"/>
    <property type="match status" value="1"/>
</dbReference>
<comment type="subcellular location">
    <subcellularLocation>
        <location evidence="1">Membrane</location>
        <topology evidence="1">Multi-pass membrane protein</topology>
    </subcellularLocation>
</comment>
<keyword evidence="7" id="KW-0406">Ion transport</keyword>
<evidence type="ECO:0000256" key="1">
    <source>
        <dbReference type="ARBA" id="ARBA00004141"/>
    </source>
</evidence>
<dbReference type="InterPro" id="IPR058533">
    <property type="entry name" value="Cation_efflux_TM"/>
</dbReference>
<dbReference type="PANTHER" id="PTHR11562:SF17">
    <property type="entry name" value="RE54080P-RELATED"/>
    <property type="match status" value="1"/>
</dbReference>